<evidence type="ECO:0000313" key="2">
    <source>
        <dbReference type="Proteomes" id="UP001597368"/>
    </source>
</evidence>
<protein>
    <recommendedName>
        <fullName evidence="3">Chitinase</fullName>
    </recommendedName>
</protein>
<proteinExistence type="predicted"/>
<evidence type="ECO:0008006" key="3">
    <source>
        <dbReference type="Google" id="ProtNLM"/>
    </source>
</evidence>
<organism evidence="1 2">
    <name type="scientific">Nonomuraea mangrovi</name>
    <dbReference type="NCBI Taxonomy" id="2316207"/>
    <lineage>
        <taxon>Bacteria</taxon>
        <taxon>Bacillati</taxon>
        <taxon>Actinomycetota</taxon>
        <taxon>Actinomycetes</taxon>
        <taxon>Streptosporangiales</taxon>
        <taxon>Streptosporangiaceae</taxon>
        <taxon>Nonomuraea</taxon>
    </lineage>
</organism>
<evidence type="ECO:0000313" key="1">
    <source>
        <dbReference type="EMBL" id="MFD1933875.1"/>
    </source>
</evidence>
<keyword evidence="2" id="KW-1185">Reference proteome</keyword>
<accession>A0ABW4SW58</accession>
<dbReference type="InterPro" id="IPR052750">
    <property type="entry name" value="GH18_Chitinase"/>
</dbReference>
<sequence length="340" mass="34897">MARHREPGTPPRTLVVLAGLGLAGVTGVAVWFLPAQATPEWSASLAAASPPARTAASPSPASAPSALAVTEPSGYVAFVDTVADPGFDLPAAARRTGVRWFSLGRVMAGPSGCAPKWGGTIDLGRSSVANRLPGLRAAGGDAGLAFGGPVGRELAAACADQRALTSAYRKVIAAFGASFAEFEIRDGGDVSAVRRRAVALADLRRDKKFTVVFSVPLGPSGLAPSDVEMLRQSRAAGAAPDTVNLLAAIEPRAGGEGRMRRLAAAVRAAQGQLAGALGIDAATTWRRTALTAVLAGPDDLSLLDARKLSWYSTRNHLAWLSTRGATPPAAVLRALRGERA</sequence>
<reference evidence="2" key="1">
    <citation type="journal article" date="2019" name="Int. J. Syst. Evol. Microbiol.">
        <title>The Global Catalogue of Microorganisms (GCM) 10K type strain sequencing project: providing services to taxonomists for standard genome sequencing and annotation.</title>
        <authorList>
            <consortium name="The Broad Institute Genomics Platform"/>
            <consortium name="The Broad Institute Genome Sequencing Center for Infectious Disease"/>
            <person name="Wu L."/>
            <person name="Ma J."/>
        </authorList>
    </citation>
    <scope>NUCLEOTIDE SEQUENCE [LARGE SCALE GENOMIC DNA]</scope>
    <source>
        <strain evidence="2">ICMP 6774ER</strain>
    </source>
</reference>
<dbReference type="Gene3D" id="3.20.20.80">
    <property type="entry name" value="Glycosidases"/>
    <property type="match status" value="1"/>
</dbReference>
<gene>
    <name evidence="1" type="ORF">ACFSKW_20645</name>
</gene>
<name>A0ABW4SW58_9ACTN</name>
<dbReference type="EMBL" id="JBHUFV010000033">
    <property type="protein sequence ID" value="MFD1933875.1"/>
    <property type="molecule type" value="Genomic_DNA"/>
</dbReference>
<dbReference type="PANTHER" id="PTHR42976:SF1">
    <property type="entry name" value="GH18 DOMAIN-CONTAINING PROTEIN-RELATED"/>
    <property type="match status" value="1"/>
</dbReference>
<comment type="caution">
    <text evidence="1">The sequence shown here is derived from an EMBL/GenBank/DDBJ whole genome shotgun (WGS) entry which is preliminary data.</text>
</comment>
<dbReference type="PANTHER" id="PTHR42976">
    <property type="entry name" value="BIFUNCTIONAL CHITINASE/LYSOZYME-RELATED"/>
    <property type="match status" value="1"/>
</dbReference>
<dbReference type="Proteomes" id="UP001597368">
    <property type="component" value="Unassembled WGS sequence"/>
</dbReference>
<dbReference type="RefSeq" id="WP_379573914.1">
    <property type="nucleotide sequence ID" value="NZ_JBHUFV010000033.1"/>
</dbReference>